<dbReference type="InterPro" id="IPR057027">
    <property type="entry name" value="TPR_mt"/>
</dbReference>
<dbReference type="EMBL" id="MU856880">
    <property type="protein sequence ID" value="KAK4155819.1"/>
    <property type="molecule type" value="Genomic_DNA"/>
</dbReference>
<comment type="caution">
    <text evidence="8">The sequence shown here is derived from an EMBL/GenBank/DDBJ whole genome shotgun (WGS) entry which is preliminary data.</text>
</comment>
<evidence type="ECO:0000259" key="7">
    <source>
        <dbReference type="Pfam" id="PF23276"/>
    </source>
</evidence>
<evidence type="ECO:0000313" key="9">
    <source>
        <dbReference type="Proteomes" id="UP001302745"/>
    </source>
</evidence>
<accession>A0AAN6VQQ3</accession>
<dbReference type="Gene3D" id="1.25.40.10">
    <property type="entry name" value="Tetratricopeptide repeat domain"/>
    <property type="match status" value="3"/>
</dbReference>
<evidence type="ECO:0000256" key="5">
    <source>
        <dbReference type="PROSITE-ProRule" id="PRU00708"/>
    </source>
</evidence>
<evidence type="ECO:0000313" key="8">
    <source>
        <dbReference type="EMBL" id="KAK4155819.1"/>
    </source>
</evidence>
<reference evidence="8" key="1">
    <citation type="journal article" date="2023" name="Mol. Phylogenet. Evol.">
        <title>Genome-scale phylogeny and comparative genomics of the fungal order Sordariales.</title>
        <authorList>
            <person name="Hensen N."/>
            <person name="Bonometti L."/>
            <person name="Westerberg I."/>
            <person name="Brannstrom I.O."/>
            <person name="Guillou S."/>
            <person name="Cros-Aarteil S."/>
            <person name="Calhoun S."/>
            <person name="Haridas S."/>
            <person name="Kuo A."/>
            <person name="Mondo S."/>
            <person name="Pangilinan J."/>
            <person name="Riley R."/>
            <person name="LaButti K."/>
            <person name="Andreopoulos B."/>
            <person name="Lipzen A."/>
            <person name="Chen C."/>
            <person name="Yan M."/>
            <person name="Daum C."/>
            <person name="Ng V."/>
            <person name="Clum A."/>
            <person name="Steindorff A."/>
            <person name="Ohm R.A."/>
            <person name="Martin F."/>
            <person name="Silar P."/>
            <person name="Natvig D.O."/>
            <person name="Lalanne C."/>
            <person name="Gautier V."/>
            <person name="Ament-Velasquez S.L."/>
            <person name="Kruys A."/>
            <person name="Hutchinson M.I."/>
            <person name="Powell A.J."/>
            <person name="Barry K."/>
            <person name="Miller A.N."/>
            <person name="Grigoriev I.V."/>
            <person name="Debuchy R."/>
            <person name="Gladieux P."/>
            <person name="Hiltunen Thoren M."/>
            <person name="Johannesson H."/>
        </authorList>
    </citation>
    <scope>NUCLEOTIDE SEQUENCE</scope>
    <source>
        <strain evidence="8">CBS 538.74</strain>
    </source>
</reference>
<feature type="compositionally biased region" description="Polar residues" evidence="6">
    <location>
        <begin position="56"/>
        <end position="68"/>
    </location>
</feature>
<evidence type="ECO:0000256" key="3">
    <source>
        <dbReference type="ARBA" id="ARBA00044493"/>
    </source>
</evidence>
<dbReference type="InterPro" id="IPR002885">
    <property type="entry name" value="PPR_rpt"/>
</dbReference>
<dbReference type="InterPro" id="IPR011990">
    <property type="entry name" value="TPR-like_helical_dom_sf"/>
</dbReference>
<dbReference type="PANTHER" id="PTHR47447">
    <property type="entry name" value="OS03G0856100 PROTEIN"/>
    <property type="match status" value="1"/>
</dbReference>
<sequence length="668" mass="74686">MSAKRLTIDALSRALCPSIDAKLLYKTVLWSSASARRVGTTREHGTKSPQECCAGQTRTAHTTSATREQSTRDQRFPQWSAPPRQRTRTRVHEKRIEPALAKQATAPVANAHTPTSTNPRRPIFGLNIPPQDVLAPNHHSDPINTTEQWDSDFDALDPQAQATGSAEATALCRSSLEKVDASTPVIYEALRLLRGSRDNGEKIRHLVKYLVEERGERPNTFLYEALVAANWDTTTGSADEHVDIYREMRTVGIEPSQGWYHSVLRLLAIHPDYLARNTMLQRMEAQGIELKDDGKYSVLLGLLREGQNEMALEYWDEVRQKVHRIPGWVFETFVYVLVMRGFIDEAVQLFRQRVDTAGADSNAVPLVVWYYLLDECSRSLHYEGTKFVWDKMVRPGTIDPADGIVLNVLNAASRHGDAALATTAIKLLSARKVKLGPHHYEPLLESYVQAGDLENAFRALCIMNETGVPPDQSSTRSIFAMLKSSPELADKAIGILGGLPNPPAAAINVLLEALAKTGDMAKPLDVYRQVCDLCQWGPNQQTFVLLLDECTEAEPAVFLVSEMDRFSVQPSPAILDSLIRCFAHDGNLDVALLYLDEMSRFANSSVWVSKRTLMTVLHRCYRGKDPRAWKVVGEAKKRGVEIEPEAMSKLAEVHVPEPEKMEEEEEKV</sequence>
<comment type="subunit">
    <text evidence="4">Binds to mitochondrial small subunit 15S rRNA.</text>
</comment>
<dbReference type="PROSITE" id="PS51375">
    <property type="entry name" value="PPR"/>
    <property type="match status" value="1"/>
</dbReference>
<proteinExistence type="inferred from homology"/>
<protein>
    <recommendedName>
        <fullName evidence="7">Pentatricopeptide repeat-containing protein-mitochondrial domain-containing protein</fullName>
    </recommendedName>
</protein>
<dbReference type="AlphaFoldDB" id="A0AAN6VQQ3"/>
<dbReference type="Pfam" id="PF23276">
    <property type="entry name" value="TPR_24"/>
    <property type="match status" value="1"/>
</dbReference>
<comment type="similarity">
    <text evidence="1">Belongs to the CCM1 family.</text>
</comment>
<reference evidence="8" key="2">
    <citation type="submission" date="2023-05" db="EMBL/GenBank/DDBJ databases">
        <authorList>
            <consortium name="Lawrence Berkeley National Laboratory"/>
            <person name="Steindorff A."/>
            <person name="Hensen N."/>
            <person name="Bonometti L."/>
            <person name="Westerberg I."/>
            <person name="Brannstrom I.O."/>
            <person name="Guillou S."/>
            <person name="Cros-Aarteil S."/>
            <person name="Calhoun S."/>
            <person name="Haridas S."/>
            <person name="Kuo A."/>
            <person name="Mondo S."/>
            <person name="Pangilinan J."/>
            <person name="Riley R."/>
            <person name="Labutti K."/>
            <person name="Andreopoulos B."/>
            <person name="Lipzen A."/>
            <person name="Chen C."/>
            <person name="Yanf M."/>
            <person name="Daum C."/>
            <person name="Ng V."/>
            <person name="Clum A."/>
            <person name="Ohm R."/>
            <person name="Martin F."/>
            <person name="Silar P."/>
            <person name="Natvig D."/>
            <person name="Lalanne C."/>
            <person name="Gautier V."/>
            <person name="Ament-Velasquez S.L."/>
            <person name="Kruys A."/>
            <person name="Hutchinson M.I."/>
            <person name="Powell A.J."/>
            <person name="Barry K."/>
            <person name="Miller A.N."/>
            <person name="Grigoriev I.V."/>
            <person name="Debuchy R."/>
            <person name="Gladieux P."/>
            <person name="Thoren M.H."/>
            <person name="Johannesson H."/>
        </authorList>
    </citation>
    <scope>NUCLEOTIDE SEQUENCE</scope>
    <source>
        <strain evidence="8">CBS 538.74</strain>
    </source>
</reference>
<keyword evidence="2" id="KW-0677">Repeat</keyword>
<dbReference type="Proteomes" id="UP001302745">
    <property type="component" value="Unassembled WGS sequence"/>
</dbReference>
<evidence type="ECO:0000256" key="4">
    <source>
        <dbReference type="ARBA" id="ARBA00044511"/>
    </source>
</evidence>
<evidence type="ECO:0000256" key="1">
    <source>
        <dbReference type="ARBA" id="ARBA00006192"/>
    </source>
</evidence>
<comment type="function">
    <text evidence="3">Regulates mitochondrial small subunit maturation by controlling 15S rRNA 5'-end processing. Localizes to the 5' precursor of the 15S rRNA in a position that is subsequently occupied by mS47 in the mature yeast mtSSU. Uses structure and sequence-specific RNA recognition, binding to a single-stranded region of the precursor and specifically recognizing bases -6 to -1. The exchange of Ccm1 for mS47 is coupled to the irreversible removal of precursor rRNA that is accompanied by conformational changes of the mitoribosomal proteins uS5m and mS26. These conformational changes signal completion of 5'-end rRNA processing through protection of the mature 5'-end of the 15S rRNA and stabilization of mS47. The removal of the 5' precursor together with the dissociation of Ccm1 may be catalyzed by the 5'-3' exoribonuclease Pet127. Involved in the specific removal of group I introns in mitochondrial encoded transcripts.</text>
</comment>
<keyword evidence="9" id="KW-1185">Reference proteome</keyword>
<gene>
    <name evidence="8" type="ORF">C8A00DRAFT_13193</name>
</gene>
<organism evidence="8 9">
    <name type="scientific">Chaetomidium leptoderma</name>
    <dbReference type="NCBI Taxonomy" id="669021"/>
    <lineage>
        <taxon>Eukaryota</taxon>
        <taxon>Fungi</taxon>
        <taxon>Dikarya</taxon>
        <taxon>Ascomycota</taxon>
        <taxon>Pezizomycotina</taxon>
        <taxon>Sordariomycetes</taxon>
        <taxon>Sordariomycetidae</taxon>
        <taxon>Sordariales</taxon>
        <taxon>Chaetomiaceae</taxon>
        <taxon>Chaetomidium</taxon>
    </lineage>
</organism>
<evidence type="ECO:0000256" key="2">
    <source>
        <dbReference type="ARBA" id="ARBA00022737"/>
    </source>
</evidence>
<dbReference type="Pfam" id="PF01535">
    <property type="entry name" value="PPR"/>
    <property type="match status" value="1"/>
</dbReference>
<evidence type="ECO:0000256" key="6">
    <source>
        <dbReference type="SAM" id="MobiDB-lite"/>
    </source>
</evidence>
<feature type="repeat" description="PPR" evidence="5">
    <location>
        <begin position="436"/>
        <end position="470"/>
    </location>
</feature>
<feature type="domain" description="Pentatricopeptide repeat-containing protein-mitochondrial" evidence="7">
    <location>
        <begin position="402"/>
        <end position="529"/>
    </location>
</feature>
<name>A0AAN6VQQ3_9PEZI</name>
<dbReference type="PANTHER" id="PTHR47447:SF17">
    <property type="entry name" value="OS12G0638900 PROTEIN"/>
    <property type="match status" value="1"/>
</dbReference>
<feature type="region of interest" description="Disordered" evidence="6">
    <location>
        <begin position="37"/>
        <end position="123"/>
    </location>
</feature>